<reference evidence="2 3" key="1">
    <citation type="submission" date="2019-10" db="EMBL/GenBank/DDBJ databases">
        <authorList>
            <person name="Palmer J.M."/>
        </authorList>
    </citation>
    <scope>NUCLEOTIDE SEQUENCE [LARGE SCALE GENOMIC DNA]</scope>
    <source>
        <strain evidence="2 3">TWF694</strain>
    </source>
</reference>
<feature type="domain" description="Stress-response A/B barrel" evidence="1">
    <location>
        <begin position="4"/>
        <end position="101"/>
    </location>
</feature>
<accession>A0AAV9X188</accession>
<evidence type="ECO:0000313" key="3">
    <source>
        <dbReference type="Proteomes" id="UP001365542"/>
    </source>
</evidence>
<dbReference type="SUPFAM" id="SSF54909">
    <property type="entry name" value="Dimeric alpha+beta barrel"/>
    <property type="match status" value="1"/>
</dbReference>
<sequence>MSSIKRITLFKCPDEAHQDAILEAYRKLEAEAQKDGKPYIVSLSAKKTKDDPRRKGYTLCAISVFKSLDDMNYYDTDCAAHKALKAVAAGKLEEMPMTVFMESNE</sequence>
<dbReference type="EMBL" id="JAVHJO010000012">
    <property type="protein sequence ID" value="KAK6532116.1"/>
    <property type="molecule type" value="Genomic_DNA"/>
</dbReference>
<evidence type="ECO:0000313" key="2">
    <source>
        <dbReference type="EMBL" id="KAK6532116.1"/>
    </source>
</evidence>
<dbReference type="AlphaFoldDB" id="A0AAV9X188"/>
<comment type="caution">
    <text evidence="2">The sequence shown here is derived from an EMBL/GenBank/DDBJ whole genome shotgun (WGS) entry which is preliminary data.</text>
</comment>
<organism evidence="2 3">
    <name type="scientific">Orbilia ellipsospora</name>
    <dbReference type="NCBI Taxonomy" id="2528407"/>
    <lineage>
        <taxon>Eukaryota</taxon>
        <taxon>Fungi</taxon>
        <taxon>Dikarya</taxon>
        <taxon>Ascomycota</taxon>
        <taxon>Pezizomycotina</taxon>
        <taxon>Orbiliomycetes</taxon>
        <taxon>Orbiliales</taxon>
        <taxon>Orbiliaceae</taxon>
        <taxon>Orbilia</taxon>
    </lineage>
</organism>
<dbReference type="InterPro" id="IPR013097">
    <property type="entry name" value="Dabb"/>
</dbReference>
<protein>
    <recommendedName>
        <fullName evidence="1">Stress-response A/B barrel domain-containing protein</fullName>
    </recommendedName>
</protein>
<dbReference type="Pfam" id="PF07876">
    <property type="entry name" value="Dabb"/>
    <property type="match status" value="1"/>
</dbReference>
<dbReference type="InterPro" id="IPR011008">
    <property type="entry name" value="Dimeric_a/b-barrel"/>
</dbReference>
<keyword evidence="3" id="KW-1185">Reference proteome</keyword>
<dbReference type="Proteomes" id="UP001365542">
    <property type="component" value="Unassembled WGS sequence"/>
</dbReference>
<name>A0AAV9X188_9PEZI</name>
<dbReference type="SMART" id="SM00886">
    <property type="entry name" value="Dabb"/>
    <property type="match status" value="1"/>
</dbReference>
<dbReference type="Gene3D" id="3.30.70.100">
    <property type="match status" value="1"/>
</dbReference>
<evidence type="ECO:0000259" key="1">
    <source>
        <dbReference type="PROSITE" id="PS51502"/>
    </source>
</evidence>
<dbReference type="PROSITE" id="PS51502">
    <property type="entry name" value="S_R_A_B_BARREL"/>
    <property type="match status" value="1"/>
</dbReference>
<proteinExistence type="predicted"/>
<gene>
    <name evidence="2" type="ORF">TWF694_003278</name>
</gene>